<comment type="caution">
    <text evidence="1">The sequence shown here is derived from an EMBL/GenBank/DDBJ whole genome shotgun (WGS) entry which is preliminary data.</text>
</comment>
<dbReference type="InterPro" id="IPR011993">
    <property type="entry name" value="PH-like_dom_sf"/>
</dbReference>
<protein>
    <submittedName>
        <fullName evidence="1">Uncharacterized protein</fullName>
    </submittedName>
</protein>
<feature type="non-terminal residue" evidence="1">
    <location>
        <position position="1"/>
    </location>
</feature>
<evidence type="ECO:0000313" key="2">
    <source>
        <dbReference type="Proteomes" id="UP000324629"/>
    </source>
</evidence>
<reference evidence="1 2" key="1">
    <citation type="journal article" date="2019" name="Gigascience">
        <title>Whole-genome sequence of the oriental lung fluke Paragonimus westermani.</title>
        <authorList>
            <person name="Oey H."/>
            <person name="Zakrzewski M."/>
            <person name="Narain K."/>
            <person name="Devi K.R."/>
            <person name="Agatsuma T."/>
            <person name="Nawaratna S."/>
            <person name="Gobert G.N."/>
            <person name="Jones M.K."/>
            <person name="Ragan M.A."/>
            <person name="McManus D.P."/>
            <person name="Krause L."/>
        </authorList>
    </citation>
    <scope>NUCLEOTIDE SEQUENCE [LARGE SCALE GENOMIC DNA]</scope>
    <source>
        <strain evidence="1 2">IND2009</strain>
    </source>
</reference>
<dbReference type="Proteomes" id="UP000324629">
    <property type="component" value="Unassembled WGS sequence"/>
</dbReference>
<dbReference type="AlphaFoldDB" id="A0A5J4NYT2"/>
<dbReference type="Gene3D" id="2.30.29.30">
    <property type="entry name" value="Pleckstrin-homology domain (PH domain)/Phosphotyrosine-binding domain (PTB)"/>
    <property type="match status" value="1"/>
</dbReference>
<name>A0A5J4NYT2_9TREM</name>
<sequence length="121" mass="13714">FRETPVATAKAFVLIFDSEQRNWVPSGGARAISWVQLLQQKGLDAYRIVGWRQPDNQVSLSLRVLGLLCTFDVVAKLAHCTIQVDCADLNHQVRLYQISQKEAIKRNTVALVDLYVRLLAY</sequence>
<evidence type="ECO:0000313" key="1">
    <source>
        <dbReference type="EMBL" id="KAA3680693.1"/>
    </source>
</evidence>
<organism evidence="1 2">
    <name type="scientific">Paragonimus westermani</name>
    <dbReference type="NCBI Taxonomy" id="34504"/>
    <lineage>
        <taxon>Eukaryota</taxon>
        <taxon>Metazoa</taxon>
        <taxon>Spiralia</taxon>
        <taxon>Lophotrochozoa</taxon>
        <taxon>Platyhelminthes</taxon>
        <taxon>Trematoda</taxon>
        <taxon>Digenea</taxon>
        <taxon>Plagiorchiida</taxon>
        <taxon>Troglotremata</taxon>
        <taxon>Troglotrematidae</taxon>
        <taxon>Paragonimus</taxon>
    </lineage>
</organism>
<keyword evidence="2" id="KW-1185">Reference proteome</keyword>
<gene>
    <name evidence="1" type="ORF">DEA37_0010704</name>
</gene>
<dbReference type="EMBL" id="QNGE01000376">
    <property type="protein sequence ID" value="KAA3680693.1"/>
    <property type="molecule type" value="Genomic_DNA"/>
</dbReference>
<accession>A0A5J4NYT2</accession>
<proteinExistence type="predicted"/>
<dbReference type="SUPFAM" id="SSF50729">
    <property type="entry name" value="PH domain-like"/>
    <property type="match status" value="1"/>
</dbReference>